<dbReference type="AlphaFoldDB" id="A0A382KIB4"/>
<dbReference type="PROSITE" id="PS51352">
    <property type="entry name" value="THIOREDOXIN_2"/>
    <property type="match status" value="1"/>
</dbReference>
<dbReference type="InterPro" id="IPR036249">
    <property type="entry name" value="Thioredoxin-like_sf"/>
</dbReference>
<dbReference type="InterPro" id="IPR013766">
    <property type="entry name" value="Thioredoxin_domain"/>
</dbReference>
<dbReference type="PROSITE" id="PS51257">
    <property type="entry name" value="PROKAR_LIPOPROTEIN"/>
    <property type="match status" value="1"/>
</dbReference>
<gene>
    <name evidence="2" type="ORF">METZ01_LOCUS275295</name>
</gene>
<organism evidence="2">
    <name type="scientific">marine metagenome</name>
    <dbReference type="NCBI Taxonomy" id="408172"/>
    <lineage>
        <taxon>unclassified sequences</taxon>
        <taxon>metagenomes</taxon>
        <taxon>ecological metagenomes</taxon>
    </lineage>
</organism>
<evidence type="ECO:0000259" key="1">
    <source>
        <dbReference type="PROSITE" id="PS51352"/>
    </source>
</evidence>
<dbReference type="SUPFAM" id="SSF52833">
    <property type="entry name" value="Thioredoxin-like"/>
    <property type="match status" value="1"/>
</dbReference>
<accession>A0A382KIB4</accession>
<reference evidence="2" key="1">
    <citation type="submission" date="2018-05" db="EMBL/GenBank/DDBJ databases">
        <authorList>
            <person name="Lanie J.A."/>
            <person name="Ng W.-L."/>
            <person name="Kazmierczak K.M."/>
            <person name="Andrzejewski T.M."/>
            <person name="Davidsen T.M."/>
            <person name="Wayne K.J."/>
            <person name="Tettelin H."/>
            <person name="Glass J.I."/>
            <person name="Rusch D."/>
            <person name="Podicherti R."/>
            <person name="Tsui H.-C.T."/>
            <person name="Winkler M.E."/>
        </authorList>
    </citation>
    <scope>NUCLEOTIDE SEQUENCE</scope>
</reference>
<dbReference type="EMBL" id="UINC01079951">
    <property type="protein sequence ID" value="SVC22441.1"/>
    <property type="molecule type" value="Genomic_DNA"/>
</dbReference>
<feature type="domain" description="Thioredoxin" evidence="1">
    <location>
        <begin position="145"/>
        <end position="308"/>
    </location>
</feature>
<proteinExistence type="predicted"/>
<evidence type="ECO:0000313" key="2">
    <source>
        <dbReference type="EMBL" id="SVC22441.1"/>
    </source>
</evidence>
<dbReference type="Gene3D" id="3.40.30.10">
    <property type="entry name" value="Glutaredoxin"/>
    <property type="match status" value="1"/>
</dbReference>
<protein>
    <recommendedName>
        <fullName evidence="1">Thioredoxin domain-containing protein</fullName>
    </recommendedName>
</protein>
<name>A0A382KIB4_9ZZZZ</name>
<sequence length="308" mass="33867">MNSNMNRFLIGMGIALNLIAVACNVGNGADQAAVAKPIVVETPKRELYAILATKDLMVGRNRVAFLLANSKALVTTPTVSLKPVYLESAASTGEAVTPELYLWPFGSRASYVTELVFDRSGDWQLDVEVEEEDGSIGLAQILLHVQEASMTPSLGSVPPTALNKTIRDVDDMQELTTRSMPDRDLYVMTIAEALETERPLLVVFASPAVCTSPTCGPQVETVEALKDKYKSSMNFIHVEVYDNPGEIQGDLSRAKFAPIIDTWGFTQLEDYRNESFVFIIDSDGRITSKYEGFATKRELEKGLEEVLD</sequence>